<dbReference type="GO" id="GO:1902201">
    <property type="term" value="P:negative regulation of bacterial-type flagellum-dependent cell motility"/>
    <property type="evidence" value="ECO:0007669"/>
    <property type="project" value="TreeGrafter"/>
</dbReference>
<evidence type="ECO:0000256" key="1">
    <source>
        <dbReference type="ARBA" id="ARBA00012528"/>
    </source>
</evidence>
<keyword evidence="3" id="KW-1133">Transmembrane helix</keyword>
<keyword evidence="3" id="KW-0472">Membrane</keyword>
<dbReference type="NCBIfam" id="TIGR00254">
    <property type="entry name" value="GGDEF"/>
    <property type="match status" value="1"/>
</dbReference>
<dbReference type="InterPro" id="IPR029787">
    <property type="entry name" value="Nucleotide_cyclase"/>
</dbReference>
<evidence type="ECO:0000256" key="3">
    <source>
        <dbReference type="SAM" id="Phobius"/>
    </source>
</evidence>
<dbReference type="EMBL" id="CP000859">
    <property type="protein sequence ID" value="ABW66944.1"/>
    <property type="molecule type" value="Genomic_DNA"/>
</dbReference>
<dbReference type="GO" id="GO:0052621">
    <property type="term" value="F:diguanylate cyclase activity"/>
    <property type="evidence" value="ECO:0007669"/>
    <property type="project" value="UniProtKB-EC"/>
</dbReference>
<dbReference type="SUPFAM" id="SSF55073">
    <property type="entry name" value="Nucleotide cyclase"/>
    <property type="match status" value="1"/>
</dbReference>
<reference evidence="5 6" key="1">
    <citation type="submission" date="2007-10" db="EMBL/GenBank/DDBJ databases">
        <title>Complete sequence of Desulfococcus oleovorans Hxd3.</title>
        <authorList>
            <consortium name="US DOE Joint Genome Institute"/>
            <person name="Copeland A."/>
            <person name="Lucas S."/>
            <person name="Lapidus A."/>
            <person name="Barry K."/>
            <person name="Glavina del Rio T."/>
            <person name="Dalin E."/>
            <person name="Tice H."/>
            <person name="Pitluck S."/>
            <person name="Kiss H."/>
            <person name="Brettin T."/>
            <person name="Bruce D."/>
            <person name="Detter J.C."/>
            <person name="Han C."/>
            <person name="Schmutz J."/>
            <person name="Larimer F."/>
            <person name="Land M."/>
            <person name="Hauser L."/>
            <person name="Kyrpides N."/>
            <person name="Kim E."/>
            <person name="Wawrik B."/>
            <person name="Richardson P."/>
        </authorList>
    </citation>
    <scope>NUCLEOTIDE SEQUENCE [LARGE SCALE GENOMIC DNA]</scope>
    <source>
        <strain evidence="6">DSM 6200 / JCM 39069 / Hxd3</strain>
    </source>
</reference>
<dbReference type="AlphaFoldDB" id="A8ZXI6"/>
<dbReference type="InterPro" id="IPR050469">
    <property type="entry name" value="Diguanylate_Cyclase"/>
</dbReference>
<comment type="catalytic activity">
    <reaction evidence="2">
        <text>2 GTP = 3',3'-c-di-GMP + 2 diphosphate</text>
        <dbReference type="Rhea" id="RHEA:24898"/>
        <dbReference type="ChEBI" id="CHEBI:33019"/>
        <dbReference type="ChEBI" id="CHEBI:37565"/>
        <dbReference type="ChEBI" id="CHEBI:58805"/>
        <dbReference type="EC" id="2.7.7.65"/>
    </reaction>
</comment>
<feature type="transmembrane region" description="Helical" evidence="3">
    <location>
        <begin position="89"/>
        <end position="106"/>
    </location>
</feature>
<name>A8ZXI6_DESOH</name>
<dbReference type="PANTHER" id="PTHR45138">
    <property type="entry name" value="REGULATORY COMPONENTS OF SENSORY TRANSDUCTION SYSTEM"/>
    <property type="match status" value="1"/>
</dbReference>
<feature type="transmembrane region" description="Helical" evidence="3">
    <location>
        <begin position="33"/>
        <end position="54"/>
    </location>
</feature>
<dbReference type="Proteomes" id="UP000008561">
    <property type="component" value="Chromosome"/>
</dbReference>
<dbReference type="EC" id="2.7.7.65" evidence="1"/>
<evidence type="ECO:0000259" key="4">
    <source>
        <dbReference type="PROSITE" id="PS50887"/>
    </source>
</evidence>
<evidence type="ECO:0000313" key="5">
    <source>
        <dbReference type="EMBL" id="ABW66944.1"/>
    </source>
</evidence>
<protein>
    <recommendedName>
        <fullName evidence="1">diguanylate cyclase</fullName>
        <ecNumber evidence="1">2.7.7.65</ecNumber>
    </recommendedName>
</protein>
<feature type="domain" description="GGDEF" evidence="4">
    <location>
        <begin position="206"/>
        <end position="340"/>
    </location>
</feature>
<accession>A8ZXI6</accession>
<dbReference type="eggNOG" id="COG3706">
    <property type="taxonomic scope" value="Bacteria"/>
</dbReference>
<keyword evidence="6" id="KW-1185">Reference proteome</keyword>
<dbReference type="GO" id="GO:0005886">
    <property type="term" value="C:plasma membrane"/>
    <property type="evidence" value="ECO:0007669"/>
    <property type="project" value="TreeGrafter"/>
</dbReference>
<dbReference type="HOGENOM" id="CLU_000445_11_1_7"/>
<evidence type="ECO:0000256" key="2">
    <source>
        <dbReference type="ARBA" id="ARBA00034247"/>
    </source>
</evidence>
<evidence type="ECO:0000313" key="6">
    <source>
        <dbReference type="Proteomes" id="UP000008561"/>
    </source>
</evidence>
<feature type="transmembrane region" description="Helical" evidence="3">
    <location>
        <begin position="66"/>
        <end position="83"/>
    </location>
</feature>
<gene>
    <name evidence="5" type="ordered locus">Dole_1138</name>
</gene>
<dbReference type="STRING" id="96561.Dole_1138"/>
<dbReference type="Gene3D" id="3.30.70.270">
    <property type="match status" value="1"/>
</dbReference>
<dbReference type="PROSITE" id="PS50887">
    <property type="entry name" value="GGDEF"/>
    <property type="match status" value="1"/>
</dbReference>
<keyword evidence="3" id="KW-0812">Transmembrane</keyword>
<dbReference type="GO" id="GO:0043709">
    <property type="term" value="P:cell adhesion involved in single-species biofilm formation"/>
    <property type="evidence" value="ECO:0007669"/>
    <property type="project" value="TreeGrafter"/>
</dbReference>
<dbReference type="InterPro" id="IPR000160">
    <property type="entry name" value="GGDEF_dom"/>
</dbReference>
<dbReference type="SMART" id="SM00267">
    <property type="entry name" value="GGDEF"/>
    <property type="match status" value="1"/>
</dbReference>
<sequence length="345" mass="39281">MRRAFLALSGYFVIFLATLICHSGGATNHITLNGIFLLFLSLLVIYTGIFFMIYSGANRKFKDPSLTVFQLSVAICWAAVMAYFTGPNIRGSIITIYILMFMYGIFQLRFRAFLALVAMAVTLYVFSMMLLYRNHPESIDVMTEIIRTMILFIALLWVSYISTYVFRLRQKVKLLATRDPLTNVYNRREILEILKREKSFSDRAGSPFTLCILDLDDFKNVNDIYGHQAGDTVLKAFARTIRMNIRTEDYLGRYGGEEFFVIFVSSDCNDCNPACVERLLSATRQLSFPEIDRNLRITVSIGVTAYVQTGVSIDTLISMVDEALYRAKAAGKDRVEYSKPLAYKG</sequence>
<feature type="transmembrane region" description="Helical" evidence="3">
    <location>
        <begin position="113"/>
        <end position="133"/>
    </location>
</feature>
<dbReference type="InterPro" id="IPR043128">
    <property type="entry name" value="Rev_trsase/Diguanyl_cyclase"/>
</dbReference>
<dbReference type="CDD" id="cd01949">
    <property type="entry name" value="GGDEF"/>
    <property type="match status" value="1"/>
</dbReference>
<dbReference type="RefSeq" id="WP_012174562.1">
    <property type="nucleotide sequence ID" value="NC_009943.1"/>
</dbReference>
<feature type="transmembrane region" description="Helical" evidence="3">
    <location>
        <begin position="145"/>
        <end position="166"/>
    </location>
</feature>
<dbReference type="Pfam" id="PF00990">
    <property type="entry name" value="GGDEF"/>
    <property type="match status" value="1"/>
</dbReference>
<organism evidence="5 6">
    <name type="scientific">Desulfosudis oleivorans (strain DSM 6200 / JCM 39069 / Hxd3)</name>
    <name type="common">Desulfococcus oleovorans</name>
    <dbReference type="NCBI Taxonomy" id="96561"/>
    <lineage>
        <taxon>Bacteria</taxon>
        <taxon>Pseudomonadati</taxon>
        <taxon>Thermodesulfobacteriota</taxon>
        <taxon>Desulfobacteria</taxon>
        <taxon>Desulfobacterales</taxon>
        <taxon>Desulfosudaceae</taxon>
        <taxon>Desulfosudis</taxon>
    </lineage>
</organism>
<dbReference type="PANTHER" id="PTHR45138:SF9">
    <property type="entry name" value="DIGUANYLATE CYCLASE DGCM-RELATED"/>
    <property type="match status" value="1"/>
</dbReference>
<dbReference type="KEGG" id="dol:Dole_1138"/>
<proteinExistence type="predicted"/>
<dbReference type="FunFam" id="3.30.70.270:FF:000001">
    <property type="entry name" value="Diguanylate cyclase domain protein"/>
    <property type="match status" value="1"/>
</dbReference>